<evidence type="ECO:0000313" key="1">
    <source>
        <dbReference type="EMBL" id="KAF2809006.1"/>
    </source>
</evidence>
<organism evidence="1">
    <name type="scientific">Mytilinidion resinicola</name>
    <dbReference type="NCBI Taxonomy" id="574789"/>
    <lineage>
        <taxon>Eukaryota</taxon>
        <taxon>Fungi</taxon>
        <taxon>Dikarya</taxon>
        <taxon>Ascomycota</taxon>
        <taxon>Pezizomycotina</taxon>
        <taxon>Dothideomycetes</taxon>
        <taxon>Pleosporomycetidae</taxon>
        <taxon>Mytilinidiales</taxon>
        <taxon>Mytilinidiaceae</taxon>
        <taxon>Mytilinidion</taxon>
    </lineage>
</organism>
<accession>A0A6A6YJH2</accession>
<dbReference type="Proteomes" id="UP000504636">
    <property type="component" value="Unplaced"/>
</dbReference>
<gene>
    <name evidence="1 3" type="ORF">BDZ99DRAFT_463849</name>
</gene>
<proteinExistence type="predicted"/>
<reference evidence="1 3" key="1">
    <citation type="journal article" date="2020" name="Stud. Mycol.">
        <title>101 Dothideomycetes genomes: a test case for predicting lifestyles and emergence of pathogens.</title>
        <authorList>
            <person name="Haridas S."/>
            <person name="Albert R."/>
            <person name="Binder M."/>
            <person name="Bloem J."/>
            <person name="Labutti K."/>
            <person name="Salamov A."/>
            <person name="Andreopoulos B."/>
            <person name="Baker S."/>
            <person name="Barry K."/>
            <person name="Bills G."/>
            <person name="Bluhm B."/>
            <person name="Cannon C."/>
            <person name="Castanera R."/>
            <person name="Culley D."/>
            <person name="Daum C."/>
            <person name="Ezra D."/>
            <person name="Gonzalez J."/>
            <person name="Henrissat B."/>
            <person name="Kuo A."/>
            <person name="Liang C."/>
            <person name="Lipzen A."/>
            <person name="Lutzoni F."/>
            <person name="Magnuson J."/>
            <person name="Mondo S."/>
            <person name="Nolan M."/>
            <person name="Ohm R."/>
            <person name="Pangilinan J."/>
            <person name="Park H.-J."/>
            <person name="Ramirez L."/>
            <person name="Alfaro M."/>
            <person name="Sun H."/>
            <person name="Tritt A."/>
            <person name="Yoshinaga Y."/>
            <person name="Zwiers L.-H."/>
            <person name="Turgeon B."/>
            <person name="Goodwin S."/>
            <person name="Spatafora J."/>
            <person name="Crous P."/>
            <person name="Grigoriev I."/>
        </authorList>
    </citation>
    <scope>NUCLEOTIDE SEQUENCE</scope>
    <source>
        <strain evidence="1 3">CBS 304.34</strain>
    </source>
</reference>
<evidence type="ECO:0000313" key="3">
    <source>
        <dbReference type="RefSeq" id="XP_033575970.1"/>
    </source>
</evidence>
<sequence>MRKLLEGGASAKGQEITTTGTFRTYLDLALSCACNIKGGVTWGNIAYGVAILKLLLEHGADPFTRDGTDRDLLERCIHVRIPNNEHIKRAAILARVATDMNLSTLLPTEYILQIIASILLNIQTKGKLYPNRARYTGSDVMLAWNVFGLVLDAYKKMPPQLADSNAGIRKALQEIEDKCHEGFWKTHGDEFRRCEYQAMYVQHR</sequence>
<dbReference type="GeneID" id="54461057"/>
<evidence type="ECO:0000313" key="2">
    <source>
        <dbReference type="Proteomes" id="UP000504636"/>
    </source>
</evidence>
<name>A0A6A6YJH2_9PEZI</name>
<keyword evidence="2" id="KW-1185">Reference proteome</keyword>
<dbReference type="OrthoDB" id="366390at2759"/>
<dbReference type="EMBL" id="MU003702">
    <property type="protein sequence ID" value="KAF2809006.1"/>
    <property type="molecule type" value="Genomic_DNA"/>
</dbReference>
<dbReference type="RefSeq" id="XP_033575970.1">
    <property type="nucleotide sequence ID" value="XM_033720164.1"/>
</dbReference>
<reference evidence="3" key="3">
    <citation type="submission" date="2025-04" db="UniProtKB">
        <authorList>
            <consortium name="RefSeq"/>
        </authorList>
    </citation>
    <scope>IDENTIFICATION</scope>
    <source>
        <strain evidence="3">CBS 304.34</strain>
    </source>
</reference>
<reference evidence="3" key="2">
    <citation type="submission" date="2020-04" db="EMBL/GenBank/DDBJ databases">
        <authorList>
            <consortium name="NCBI Genome Project"/>
        </authorList>
    </citation>
    <scope>NUCLEOTIDE SEQUENCE</scope>
    <source>
        <strain evidence="3">CBS 304.34</strain>
    </source>
</reference>
<dbReference type="AlphaFoldDB" id="A0A6A6YJH2"/>
<protein>
    <submittedName>
        <fullName evidence="1 3">Uncharacterized protein</fullName>
    </submittedName>
</protein>